<keyword evidence="2" id="KW-0472">Membrane</keyword>
<evidence type="ECO:0000313" key="3">
    <source>
        <dbReference type="EMBL" id="ATE52971.1"/>
    </source>
</evidence>
<keyword evidence="2" id="KW-1133">Transmembrane helix</keyword>
<evidence type="ECO:0000256" key="1">
    <source>
        <dbReference type="SAM" id="MobiDB-lite"/>
    </source>
</evidence>
<dbReference type="EMBL" id="CP023445">
    <property type="protein sequence ID" value="ATE52971.1"/>
    <property type="molecule type" value="Genomic_DNA"/>
</dbReference>
<protein>
    <submittedName>
        <fullName evidence="3">Uncharacterized protein</fullName>
    </submittedName>
</protein>
<evidence type="ECO:0000256" key="2">
    <source>
        <dbReference type="SAM" id="Phobius"/>
    </source>
</evidence>
<evidence type="ECO:0000313" key="4">
    <source>
        <dbReference type="Proteomes" id="UP000218505"/>
    </source>
</evidence>
<reference evidence="3" key="1">
    <citation type="submission" date="2017-09" db="EMBL/GenBank/DDBJ databases">
        <title>Complete Genome Sequence of ansamitocin-producing Bacterium Actinosynnema pretiosum X47.</title>
        <authorList>
            <person name="Cao G."/>
            <person name="Zong G."/>
            <person name="Zhong C."/>
            <person name="Fu J."/>
        </authorList>
    </citation>
    <scope>NUCLEOTIDE SEQUENCE [LARGE SCALE GENOMIC DNA]</scope>
    <source>
        <strain evidence="3">X47</strain>
    </source>
</reference>
<feature type="compositionally biased region" description="Low complexity" evidence="1">
    <location>
        <begin position="180"/>
        <end position="234"/>
    </location>
</feature>
<keyword evidence="4" id="KW-1185">Reference proteome</keyword>
<dbReference type="KEGG" id="apre:CNX65_06495"/>
<gene>
    <name evidence="3" type="ORF">CNX65_06495</name>
</gene>
<proteinExistence type="predicted"/>
<name>A0A290Z1R5_9PSEU</name>
<feature type="transmembrane region" description="Helical" evidence="2">
    <location>
        <begin position="48"/>
        <end position="72"/>
    </location>
</feature>
<organism evidence="3 4">
    <name type="scientific">Actinosynnema pretiosum</name>
    <dbReference type="NCBI Taxonomy" id="42197"/>
    <lineage>
        <taxon>Bacteria</taxon>
        <taxon>Bacillati</taxon>
        <taxon>Actinomycetota</taxon>
        <taxon>Actinomycetes</taxon>
        <taxon>Pseudonocardiales</taxon>
        <taxon>Pseudonocardiaceae</taxon>
        <taxon>Actinosynnema</taxon>
    </lineage>
</organism>
<keyword evidence="2" id="KW-0812">Transmembrane</keyword>
<feature type="transmembrane region" description="Helical" evidence="2">
    <location>
        <begin position="147"/>
        <end position="170"/>
    </location>
</feature>
<dbReference type="Proteomes" id="UP000218505">
    <property type="component" value="Chromosome"/>
</dbReference>
<accession>A0A290Z1R5</accession>
<feature type="transmembrane region" description="Helical" evidence="2">
    <location>
        <begin position="108"/>
        <end position="127"/>
    </location>
</feature>
<dbReference type="AlphaFoldDB" id="A0A290Z1R5"/>
<sequence length="273" mass="27766">MARPRRQLVAAAVVSVWSLAWVVGQVLHRPSPLDVVASAARWAGVPVGWLEAVADWCGGRTGFLAVVGGLLWAVTTERRQGRALLGWVAVMLAAESVGYGAVRHALLALGGFLLVVVVLSLPGRRAFVVDRVALIPRDVLRAGSTALALAAVVPLVAPGLAVAGLLSPYVTRPPRPRAPITPVRADAAESAPSPAGTGSAASPAGAPRAAATTPPVHTPAPAFTPAAPAATAPLPRTPGDDSAHPLKTPRAETPAETPSAESGPRAGERAGRR</sequence>
<feature type="region of interest" description="Disordered" evidence="1">
    <location>
        <begin position="173"/>
        <end position="273"/>
    </location>
</feature>
<feature type="transmembrane region" description="Helical" evidence="2">
    <location>
        <begin position="84"/>
        <end position="102"/>
    </location>
</feature>